<organism evidence="1 2">
    <name type="scientific">Eretmocerus hayati</name>
    <dbReference type="NCBI Taxonomy" id="131215"/>
    <lineage>
        <taxon>Eukaryota</taxon>
        <taxon>Metazoa</taxon>
        <taxon>Ecdysozoa</taxon>
        <taxon>Arthropoda</taxon>
        <taxon>Hexapoda</taxon>
        <taxon>Insecta</taxon>
        <taxon>Pterygota</taxon>
        <taxon>Neoptera</taxon>
        <taxon>Endopterygota</taxon>
        <taxon>Hymenoptera</taxon>
        <taxon>Apocrita</taxon>
        <taxon>Proctotrupomorpha</taxon>
        <taxon>Chalcidoidea</taxon>
        <taxon>Aphelinidae</taxon>
        <taxon>Aphelininae</taxon>
        <taxon>Eretmocerus</taxon>
    </lineage>
</organism>
<accession>A0ACC2NIN8</accession>
<gene>
    <name evidence="1" type="ORF">QAD02_002253</name>
</gene>
<proteinExistence type="predicted"/>
<evidence type="ECO:0000313" key="2">
    <source>
        <dbReference type="Proteomes" id="UP001239111"/>
    </source>
</evidence>
<comment type="caution">
    <text evidence="1">The sequence shown here is derived from an EMBL/GenBank/DDBJ whole genome shotgun (WGS) entry which is preliminary data.</text>
</comment>
<sequence length="393" mass="41950">MSSQCIDKSENSNMDLKSAVLDEMRQQVREASENVRNAQNLARLAAKDARSAKKTLDVLRGQLSTVLQTIVSMKSDCDSEVKNSVCRRVESLPNGNAEIQNGKFANINYEICLPQTVPPIGILPNSKPSNDDSDVECLGISNTIKPVINQSAKCNTKSGTFSNEPETAANMHCTNDTGITATLTCTGSPGLSAVALFIRGPSMTANAAYINPAGVSAATPYVQSACETVEPAYTNAPRVSAAAPCAQDASGTAITQYMQSASETVKPVCTYTPGASSATLYVPSASVTATGYTNTVESQEAEYAYSNGTTTTGRVTYASLDLIPIDSPQRYDNSKILTAHETPTLTNWEQATTALQEMKTSEENLKSHDHSYKSSEGDGDDFRNSMKRNLKTA</sequence>
<dbReference type="EMBL" id="CM056743">
    <property type="protein sequence ID" value="KAJ8670994.1"/>
    <property type="molecule type" value="Genomic_DNA"/>
</dbReference>
<dbReference type="Proteomes" id="UP001239111">
    <property type="component" value="Chromosome 3"/>
</dbReference>
<evidence type="ECO:0000313" key="1">
    <source>
        <dbReference type="EMBL" id="KAJ8670994.1"/>
    </source>
</evidence>
<protein>
    <submittedName>
        <fullName evidence="1">Uncharacterized protein</fullName>
    </submittedName>
</protein>
<name>A0ACC2NIN8_9HYME</name>
<reference evidence="1" key="1">
    <citation type="submission" date="2023-04" db="EMBL/GenBank/DDBJ databases">
        <title>A chromosome-level genome assembly of the parasitoid wasp Eretmocerus hayati.</title>
        <authorList>
            <person name="Zhong Y."/>
            <person name="Liu S."/>
            <person name="Liu Y."/>
        </authorList>
    </citation>
    <scope>NUCLEOTIDE SEQUENCE</scope>
    <source>
        <strain evidence="1">ZJU_SS_LIU_2023</strain>
    </source>
</reference>
<keyword evidence="2" id="KW-1185">Reference proteome</keyword>